<dbReference type="Pfam" id="PF01614">
    <property type="entry name" value="IclR_C"/>
    <property type="match status" value="1"/>
</dbReference>
<dbReference type="SUPFAM" id="SSF55781">
    <property type="entry name" value="GAF domain-like"/>
    <property type="match status" value="1"/>
</dbReference>
<dbReference type="InterPro" id="IPR036390">
    <property type="entry name" value="WH_DNA-bd_sf"/>
</dbReference>
<feature type="domain" description="HTH iclR-type" evidence="4">
    <location>
        <begin position="7"/>
        <end position="70"/>
    </location>
</feature>
<comment type="caution">
    <text evidence="6">The sequence shown here is derived from an EMBL/GenBank/DDBJ whole genome shotgun (WGS) entry which is preliminary data.</text>
</comment>
<keyword evidence="7" id="KW-1185">Reference proteome</keyword>
<gene>
    <name evidence="6" type="ORF">CAL29_22500</name>
</gene>
<dbReference type="PROSITE" id="PS51078">
    <property type="entry name" value="ICLR_ED"/>
    <property type="match status" value="1"/>
</dbReference>
<keyword evidence="2" id="KW-0238">DNA-binding</keyword>
<protein>
    <submittedName>
        <fullName evidence="6">IclR family transcriptional regulator</fullName>
    </submittedName>
</protein>
<dbReference type="Proteomes" id="UP000216020">
    <property type="component" value="Unassembled WGS sequence"/>
</dbReference>
<dbReference type="InterPro" id="IPR036388">
    <property type="entry name" value="WH-like_DNA-bd_sf"/>
</dbReference>
<name>A0A261S0U6_9BORD</name>
<evidence type="ECO:0000259" key="5">
    <source>
        <dbReference type="PROSITE" id="PS51078"/>
    </source>
</evidence>
<evidence type="ECO:0000256" key="1">
    <source>
        <dbReference type="ARBA" id="ARBA00023015"/>
    </source>
</evidence>
<dbReference type="InterPro" id="IPR050707">
    <property type="entry name" value="HTH_MetabolicPath_Reg"/>
</dbReference>
<dbReference type="Pfam" id="PF09339">
    <property type="entry name" value="HTH_IclR"/>
    <property type="match status" value="1"/>
</dbReference>
<dbReference type="Gene3D" id="3.30.450.40">
    <property type="match status" value="1"/>
</dbReference>
<reference evidence="7" key="1">
    <citation type="submission" date="2017-05" db="EMBL/GenBank/DDBJ databases">
        <title>Complete and WGS of Bordetella genogroups.</title>
        <authorList>
            <person name="Spilker T."/>
            <person name="Lipuma J."/>
        </authorList>
    </citation>
    <scope>NUCLEOTIDE SEQUENCE [LARGE SCALE GENOMIC DNA]</scope>
    <source>
        <strain evidence="7">AU16122</strain>
    </source>
</reference>
<dbReference type="EMBL" id="NEVM01000005">
    <property type="protein sequence ID" value="OZI30761.1"/>
    <property type="molecule type" value="Genomic_DNA"/>
</dbReference>
<sequence length="257" mass="27328">MDTTVEGGSLKRGVLLLKILASAGMRGLALTEIAARAALPHPSAHRVLRQLVQEGLADHHAETRRYRLGPLAFELGVASSMMYDIRDLCEPAMAALAQQTEDTIYLVVRSGFDAVCMHCREGSFPIKTLVLDVGSRRPLGIGAGGLAILSAVPLEEQAHIIERIAPSLDRYRNLTVEDLAAACAQAREARLAVIRNRLNLGVSAVGLPLRNAAGQPVAALSVAAMSQRVTARRIPLLADLLRAAAAQAEAALRRAGV</sequence>
<evidence type="ECO:0000256" key="3">
    <source>
        <dbReference type="ARBA" id="ARBA00023163"/>
    </source>
</evidence>
<dbReference type="SUPFAM" id="SSF46785">
    <property type="entry name" value="Winged helix' DNA-binding domain"/>
    <property type="match status" value="1"/>
</dbReference>
<dbReference type="PANTHER" id="PTHR30136">
    <property type="entry name" value="HELIX-TURN-HELIX TRANSCRIPTIONAL REGULATOR, ICLR FAMILY"/>
    <property type="match status" value="1"/>
</dbReference>
<proteinExistence type="predicted"/>
<dbReference type="AlphaFoldDB" id="A0A261S0U6"/>
<keyword evidence="3" id="KW-0804">Transcription</keyword>
<dbReference type="InterPro" id="IPR014757">
    <property type="entry name" value="Tscrpt_reg_IclR_C"/>
</dbReference>
<accession>A0A261S0U6</accession>
<dbReference type="InterPro" id="IPR005471">
    <property type="entry name" value="Tscrpt_reg_IclR_N"/>
</dbReference>
<dbReference type="RefSeq" id="WP_094855184.1">
    <property type="nucleotide sequence ID" value="NZ_NEVM01000005.1"/>
</dbReference>
<evidence type="ECO:0000259" key="4">
    <source>
        <dbReference type="PROSITE" id="PS51077"/>
    </source>
</evidence>
<evidence type="ECO:0000256" key="2">
    <source>
        <dbReference type="ARBA" id="ARBA00023125"/>
    </source>
</evidence>
<dbReference type="PROSITE" id="PS51077">
    <property type="entry name" value="HTH_ICLR"/>
    <property type="match status" value="1"/>
</dbReference>
<dbReference type="GO" id="GO:0003700">
    <property type="term" value="F:DNA-binding transcription factor activity"/>
    <property type="evidence" value="ECO:0007669"/>
    <property type="project" value="TreeGrafter"/>
</dbReference>
<evidence type="ECO:0000313" key="7">
    <source>
        <dbReference type="Proteomes" id="UP000216020"/>
    </source>
</evidence>
<feature type="domain" description="IclR-ED" evidence="5">
    <location>
        <begin position="71"/>
        <end position="254"/>
    </location>
</feature>
<organism evidence="6 7">
    <name type="scientific">Bordetella genomosp. 10</name>
    <dbReference type="NCBI Taxonomy" id="1416804"/>
    <lineage>
        <taxon>Bacteria</taxon>
        <taxon>Pseudomonadati</taxon>
        <taxon>Pseudomonadota</taxon>
        <taxon>Betaproteobacteria</taxon>
        <taxon>Burkholderiales</taxon>
        <taxon>Alcaligenaceae</taxon>
        <taxon>Bordetella</taxon>
    </lineage>
</organism>
<dbReference type="GO" id="GO:0045892">
    <property type="term" value="P:negative regulation of DNA-templated transcription"/>
    <property type="evidence" value="ECO:0007669"/>
    <property type="project" value="TreeGrafter"/>
</dbReference>
<keyword evidence="1" id="KW-0805">Transcription regulation</keyword>
<dbReference type="InterPro" id="IPR029016">
    <property type="entry name" value="GAF-like_dom_sf"/>
</dbReference>
<dbReference type="OrthoDB" id="9807558at2"/>
<dbReference type="PANTHER" id="PTHR30136:SF39">
    <property type="entry name" value="TRANSCRIPTIONAL REGULATORY PROTEIN"/>
    <property type="match status" value="1"/>
</dbReference>
<dbReference type="SMART" id="SM00346">
    <property type="entry name" value="HTH_ICLR"/>
    <property type="match status" value="1"/>
</dbReference>
<evidence type="ECO:0000313" key="6">
    <source>
        <dbReference type="EMBL" id="OZI30761.1"/>
    </source>
</evidence>
<dbReference type="Gene3D" id="1.10.10.10">
    <property type="entry name" value="Winged helix-like DNA-binding domain superfamily/Winged helix DNA-binding domain"/>
    <property type="match status" value="1"/>
</dbReference>
<dbReference type="GO" id="GO:0003677">
    <property type="term" value="F:DNA binding"/>
    <property type="evidence" value="ECO:0007669"/>
    <property type="project" value="UniProtKB-KW"/>
</dbReference>